<feature type="region of interest" description="Disordered" evidence="1">
    <location>
        <begin position="59"/>
        <end position="98"/>
    </location>
</feature>
<accession>A0A5N7ACY3</accession>
<organism evidence="2 3">
    <name type="scientific">Aspergillus caelatus</name>
    <dbReference type="NCBI Taxonomy" id="61420"/>
    <lineage>
        <taxon>Eukaryota</taxon>
        <taxon>Fungi</taxon>
        <taxon>Dikarya</taxon>
        <taxon>Ascomycota</taxon>
        <taxon>Pezizomycotina</taxon>
        <taxon>Eurotiomycetes</taxon>
        <taxon>Eurotiomycetidae</taxon>
        <taxon>Eurotiales</taxon>
        <taxon>Aspergillaceae</taxon>
        <taxon>Aspergillus</taxon>
        <taxon>Aspergillus subgen. Circumdati</taxon>
    </lineage>
</organism>
<dbReference type="OrthoDB" id="5359669at2759"/>
<protein>
    <submittedName>
        <fullName evidence="2">Uncharacterized protein</fullName>
    </submittedName>
</protein>
<name>A0A5N7ACY3_9EURO</name>
<reference evidence="2 3" key="1">
    <citation type="submission" date="2019-04" db="EMBL/GenBank/DDBJ databases">
        <title>Friends and foes A comparative genomics studyof 23 Aspergillus species from section Flavi.</title>
        <authorList>
            <consortium name="DOE Joint Genome Institute"/>
            <person name="Kjaerbolling I."/>
            <person name="Vesth T."/>
            <person name="Frisvad J.C."/>
            <person name="Nybo J.L."/>
            <person name="Theobald S."/>
            <person name="Kildgaard S."/>
            <person name="Isbrandt T."/>
            <person name="Kuo A."/>
            <person name="Sato A."/>
            <person name="Lyhne E.K."/>
            <person name="Kogle M.E."/>
            <person name="Wiebenga A."/>
            <person name="Kun R.S."/>
            <person name="Lubbers R.J."/>
            <person name="Makela M.R."/>
            <person name="Barry K."/>
            <person name="Chovatia M."/>
            <person name="Clum A."/>
            <person name="Daum C."/>
            <person name="Haridas S."/>
            <person name="He G."/>
            <person name="LaButti K."/>
            <person name="Lipzen A."/>
            <person name="Mondo S."/>
            <person name="Riley R."/>
            <person name="Salamov A."/>
            <person name="Simmons B.A."/>
            <person name="Magnuson J.K."/>
            <person name="Henrissat B."/>
            <person name="Mortensen U.H."/>
            <person name="Larsen T.O."/>
            <person name="Devries R.P."/>
            <person name="Grigoriev I.V."/>
            <person name="Machida M."/>
            <person name="Baker S.E."/>
            <person name="Andersen M.R."/>
        </authorList>
    </citation>
    <scope>NUCLEOTIDE SEQUENCE [LARGE SCALE GENOMIC DNA]</scope>
    <source>
        <strain evidence="2 3">CBS 763.97</strain>
    </source>
</reference>
<feature type="compositionally biased region" description="Low complexity" evidence="1">
    <location>
        <begin position="138"/>
        <end position="154"/>
    </location>
</feature>
<sequence>MCPMMLNSLSDGPAMVLSPPQEHAFLQFPRHSKLDTVSQNSNSFFSSGPSTSFGAKLAVSGPVNGKPSRKRSRDEAAFEEAMNAPNVPSIPTPAPAKKEEPIYGEGMILLNPRTGLALSAETQTGTWYEETLESTTAAAPSVSSQSQAFQSGQSNISGRKSQRLDPSAPRLDDIALSSVQRLQDSGKDDNRRLLDATNRSPDEPLVDDATRLLGISWQRITFDGDGDMAAAVRGWKKYIDKQYSVYLLDSQILMKNRALNAYLVTARPVTPFGPANSNAFYLFNDDLTQAQLVASAWETCIQNLRSNPIVFEGTQILNASHRSVNNAPLQTQNILGANPADAGLPLLQTLSAQPVSDGAGVGLNGSVGMGTGMDIDA</sequence>
<dbReference type="Proteomes" id="UP000326268">
    <property type="component" value="Unassembled WGS sequence"/>
</dbReference>
<dbReference type="AlphaFoldDB" id="A0A5N7ACY3"/>
<evidence type="ECO:0000256" key="1">
    <source>
        <dbReference type="SAM" id="MobiDB-lite"/>
    </source>
</evidence>
<dbReference type="GeneID" id="43661708"/>
<feature type="compositionally biased region" description="Basic and acidic residues" evidence="1">
    <location>
        <begin position="184"/>
        <end position="194"/>
    </location>
</feature>
<keyword evidence="3" id="KW-1185">Reference proteome</keyword>
<dbReference type="RefSeq" id="XP_031930808.1">
    <property type="nucleotide sequence ID" value="XM_032077262.1"/>
</dbReference>
<proteinExistence type="predicted"/>
<evidence type="ECO:0000313" key="3">
    <source>
        <dbReference type="Proteomes" id="UP000326268"/>
    </source>
</evidence>
<evidence type="ECO:0000313" key="2">
    <source>
        <dbReference type="EMBL" id="KAE8367727.1"/>
    </source>
</evidence>
<gene>
    <name evidence="2" type="ORF">BDV27DRAFT_67059</name>
</gene>
<dbReference type="EMBL" id="ML737594">
    <property type="protein sequence ID" value="KAE8367727.1"/>
    <property type="molecule type" value="Genomic_DNA"/>
</dbReference>
<feature type="region of interest" description="Disordered" evidence="1">
    <location>
        <begin position="138"/>
        <end position="202"/>
    </location>
</feature>